<dbReference type="InterPro" id="IPR011990">
    <property type="entry name" value="TPR-like_helical_dom_sf"/>
</dbReference>
<evidence type="ECO:0000256" key="6">
    <source>
        <dbReference type="ARBA" id="ARBA00023306"/>
    </source>
</evidence>
<dbReference type="GO" id="GO:0051301">
    <property type="term" value="P:cell division"/>
    <property type="evidence" value="ECO:0007669"/>
    <property type="project" value="UniProtKB-KW"/>
</dbReference>
<keyword evidence="5 7" id="KW-0802">TPR repeat</keyword>
<dbReference type="SMART" id="SM00028">
    <property type="entry name" value="TPR"/>
    <property type="match status" value="9"/>
</dbReference>
<keyword evidence="6" id="KW-0131">Cell cycle</keyword>
<feature type="repeat" description="TPR" evidence="7">
    <location>
        <begin position="496"/>
        <end position="529"/>
    </location>
</feature>
<dbReference type="PANTHER" id="PTHR12558:SF9">
    <property type="entry name" value="CELL DIVISION CYCLE PROTEIN 16 HOMOLOG"/>
    <property type="match status" value="1"/>
</dbReference>
<evidence type="ECO:0000256" key="3">
    <source>
        <dbReference type="ARBA" id="ARBA00022776"/>
    </source>
</evidence>
<keyword evidence="3" id="KW-0498">Mitosis</keyword>
<evidence type="ECO:0000256" key="7">
    <source>
        <dbReference type="PROSITE-ProRule" id="PRU00339"/>
    </source>
</evidence>
<accession>A0ABM1NAH6</accession>
<dbReference type="Proteomes" id="UP000695000">
    <property type="component" value="Unplaced"/>
</dbReference>
<evidence type="ECO:0000256" key="5">
    <source>
        <dbReference type="ARBA" id="ARBA00022803"/>
    </source>
</evidence>
<gene>
    <name evidence="10" type="primary">LOC108567721</name>
</gene>
<evidence type="ECO:0000313" key="10">
    <source>
        <dbReference type="RefSeq" id="XP_017783826.1"/>
    </source>
</evidence>
<keyword evidence="4" id="KW-0833">Ubl conjugation pathway</keyword>
<feature type="compositionally biased region" description="Polar residues" evidence="8">
    <location>
        <begin position="620"/>
        <end position="629"/>
    </location>
</feature>
<dbReference type="Pfam" id="PF00515">
    <property type="entry name" value="TPR_1"/>
    <property type="match status" value="1"/>
</dbReference>
<evidence type="ECO:0000256" key="1">
    <source>
        <dbReference type="ARBA" id="ARBA00022618"/>
    </source>
</evidence>
<feature type="compositionally biased region" description="Low complexity" evidence="8">
    <location>
        <begin position="630"/>
        <end position="642"/>
    </location>
</feature>
<protein>
    <submittedName>
        <fullName evidence="10">Cell division cycle protein 16 homolog</fullName>
    </submittedName>
</protein>
<keyword evidence="9" id="KW-1185">Reference proteome</keyword>
<evidence type="ECO:0000256" key="8">
    <source>
        <dbReference type="SAM" id="MobiDB-lite"/>
    </source>
</evidence>
<dbReference type="GeneID" id="108567721"/>
<evidence type="ECO:0000256" key="2">
    <source>
        <dbReference type="ARBA" id="ARBA00022737"/>
    </source>
</evidence>
<organism evidence="9 10">
    <name type="scientific">Nicrophorus vespilloides</name>
    <name type="common">Boreal carrion beetle</name>
    <dbReference type="NCBI Taxonomy" id="110193"/>
    <lineage>
        <taxon>Eukaryota</taxon>
        <taxon>Metazoa</taxon>
        <taxon>Ecdysozoa</taxon>
        <taxon>Arthropoda</taxon>
        <taxon>Hexapoda</taxon>
        <taxon>Insecta</taxon>
        <taxon>Pterygota</taxon>
        <taxon>Neoptera</taxon>
        <taxon>Endopterygota</taxon>
        <taxon>Coleoptera</taxon>
        <taxon>Polyphaga</taxon>
        <taxon>Staphyliniformia</taxon>
        <taxon>Silphidae</taxon>
        <taxon>Nicrophorinae</taxon>
        <taxon>Nicrophorus</taxon>
    </lineage>
</organism>
<sequence>MINFSNGVVDVDVYRKRVQSYLNLHLYQAALFWADKVVALTVSNSKDVYWLAQCMFHLKQYHRAAHLLKIQNLDKTDILCNNLSVRCMLKANQYNEALKILNLMDVDEFVQNSVRGNMHDFELSVLSHQIQSSVLVLRGQVLEAMDNRGLASECYRNALKCDVFCYEAFENLIQHNMLSASEEEELFDSLPILEQCNKEEAEMVTILYRSKMKKYHTHLDAKPMVMPKVVLSTPQVCGPTFADSPNVTPMESSSAEGVCNKQEKITLDHGGESAPLRRLEESLDFVVSQAEQLYYNCDYQRTLELTEKILRQDPYHSDCLLVHISCLVELKKSNKLFTLAHKLVDLYPELAIAWYAVGCYYYIINKSDLARRYLAKATSLDKLFGPAWLAFGHSFAIENEHDQAMAAYFKASQLMKGCHLPLMYIGLECGLTNNVQLAEKFFQQANSIAPDDPFVIHEMGVIALQNNNFSVAEGHFNKALSILNTRKLTPIPERWAPLHNNLGHALRKQKKYDEALDHHHQALVLNPNNASTYSAIAFVHALTKNLDESADWFHRALGLKRDDTFSSTMLNYVIEHIAEDQIAYPGAPDYIPDYDEPQEAALNADVDQEAESTRDEEEPTQSGSINQTADMSMSLDMDVSDSTALAKD</sequence>
<dbReference type="SUPFAM" id="SSF48452">
    <property type="entry name" value="TPR-like"/>
    <property type="match status" value="2"/>
</dbReference>
<dbReference type="PANTHER" id="PTHR12558">
    <property type="entry name" value="CELL DIVISION CYCLE 16,23,27"/>
    <property type="match status" value="1"/>
</dbReference>
<evidence type="ECO:0000256" key="4">
    <source>
        <dbReference type="ARBA" id="ARBA00022786"/>
    </source>
</evidence>
<name>A0ABM1NAH6_NICVS</name>
<feature type="compositionally biased region" description="Acidic residues" evidence="8">
    <location>
        <begin position="606"/>
        <end position="619"/>
    </location>
</feature>
<evidence type="ECO:0000313" key="9">
    <source>
        <dbReference type="Proteomes" id="UP000695000"/>
    </source>
</evidence>
<keyword evidence="2" id="KW-0677">Repeat</keyword>
<proteinExistence type="predicted"/>
<reference evidence="10" key="1">
    <citation type="submission" date="2025-08" db="UniProtKB">
        <authorList>
            <consortium name="RefSeq"/>
        </authorList>
    </citation>
    <scope>IDENTIFICATION</scope>
    <source>
        <tissue evidence="10">Whole Larva</tissue>
    </source>
</reference>
<dbReference type="Pfam" id="PF12895">
    <property type="entry name" value="ANAPC3"/>
    <property type="match status" value="1"/>
</dbReference>
<dbReference type="PROSITE" id="PS50293">
    <property type="entry name" value="TPR_REGION"/>
    <property type="match status" value="1"/>
</dbReference>
<feature type="region of interest" description="Disordered" evidence="8">
    <location>
        <begin position="592"/>
        <end position="648"/>
    </location>
</feature>
<keyword evidence="1 10" id="KW-0132">Cell division</keyword>
<dbReference type="RefSeq" id="XP_017783826.1">
    <property type="nucleotide sequence ID" value="XM_017928337.1"/>
</dbReference>
<dbReference type="InterPro" id="IPR019734">
    <property type="entry name" value="TPR_rpt"/>
</dbReference>
<dbReference type="Gene3D" id="1.25.40.10">
    <property type="entry name" value="Tetratricopeptide repeat domain"/>
    <property type="match status" value="1"/>
</dbReference>
<dbReference type="PROSITE" id="PS50005">
    <property type="entry name" value="TPR"/>
    <property type="match status" value="1"/>
</dbReference>